<dbReference type="GO" id="GO:0005634">
    <property type="term" value="C:nucleus"/>
    <property type="evidence" value="ECO:0007669"/>
    <property type="project" value="TreeGrafter"/>
</dbReference>
<name>A0A1E1KQW6_9HELO</name>
<dbReference type="SMART" id="SM00356">
    <property type="entry name" value="ZnF_C3H1"/>
    <property type="match status" value="4"/>
</dbReference>
<dbReference type="PANTHER" id="PTHR46156:SF1">
    <property type="entry name" value="ZINC FINGER CCCH DOMAIN-CONTAINING PROTEIN 3"/>
    <property type="match status" value="1"/>
</dbReference>
<feature type="domain" description="C3H1-type" evidence="6">
    <location>
        <begin position="331"/>
        <end position="359"/>
    </location>
</feature>
<dbReference type="PANTHER" id="PTHR46156">
    <property type="entry name" value="CCCH ZINGC FINGER"/>
    <property type="match status" value="1"/>
</dbReference>
<gene>
    <name evidence="7" type="ORF">RAG0_08434</name>
</gene>
<dbReference type="AlphaFoldDB" id="A0A1E1KQW6"/>
<keyword evidence="3 4" id="KW-0862">Zinc</keyword>
<dbReference type="InterPro" id="IPR000571">
    <property type="entry name" value="Znf_CCCH"/>
</dbReference>
<dbReference type="InterPro" id="IPR036855">
    <property type="entry name" value="Znf_CCCH_sf"/>
</dbReference>
<keyword evidence="1 4" id="KW-0479">Metal-binding</keyword>
<dbReference type="Gene3D" id="4.10.1000.10">
    <property type="entry name" value="Zinc finger, CCCH-type"/>
    <property type="match status" value="2"/>
</dbReference>
<reference evidence="8" key="1">
    <citation type="submission" date="2016-03" db="EMBL/GenBank/DDBJ databases">
        <authorList>
            <person name="Guldener U."/>
        </authorList>
    </citation>
    <scope>NUCLEOTIDE SEQUENCE [LARGE SCALE GENOMIC DNA]</scope>
    <source>
        <strain evidence="8">04CH-RAC-A.6.1</strain>
    </source>
</reference>
<protein>
    <submittedName>
        <fullName evidence="7">Related to YTH1 Protein of the 3` processing complex</fullName>
    </submittedName>
</protein>
<dbReference type="EMBL" id="FJUX01000045">
    <property type="protein sequence ID" value="CZT00393.1"/>
    <property type="molecule type" value="Genomic_DNA"/>
</dbReference>
<feature type="compositionally biased region" description="Acidic residues" evidence="5">
    <location>
        <begin position="402"/>
        <end position="420"/>
    </location>
</feature>
<dbReference type="SUPFAM" id="SSF90229">
    <property type="entry name" value="CCCH zinc finger"/>
    <property type="match status" value="2"/>
</dbReference>
<feature type="zinc finger region" description="C3H1-type" evidence="4">
    <location>
        <begin position="304"/>
        <end position="330"/>
    </location>
</feature>
<sequence>MASDDHQEMLNKISQLAGQINRHKNGQTSEQQEKYPQSYGGMQTPELSAQRDLTKTKGYPPYNSGWRGSIRGRGIRGARSFSRGGRQNHVHRNKTLVLNASNTLAQSANENIAPLINAGTTNWVTKNDRGHRQLINPAVFEAEKGLRVKSMEETRLFKLKRKDLHERAKLERFVKAENTRRVIVDGGIFRVSKGGAKLERISGAPTPKICVVSGIKFYRSKNGNMYRDASIKISGKAKKTTKPCKAFNLTGIPFLFEVPSFSSCSAADCPFVHDPLKVAVCREFLLKGSCPSGDYCDLSHELTPERTPTCMHFARGNCSKDNCPYTHVRVSPSALVCRSFGIYGYCEKGASCTERHVNECPDFSNTGTCTTEGCKLLHRNKASVMRSNTDPTKQMDPMIEDISSDEEGMGSDDVDSDGMEEFLGHDGEIDEDIPQQQNFVSIR</sequence>
<evidence type="ECO:0000313" key="7">
    <source>
        <dbReference type="EMBL" id="CZT00393.1"/>
    </source>
</evidence>
<feature type="domain" description="C3H1-type" evidence="6">
    <location>
        <begin position="275"/>
        <end position="303"/>
    </location>
</feature>
<evidence type="ECO:0000313" key="8">
    <source>
        <dbReference type="Proteomes" id="UP000178912"/>
    </source>
</evidence>
<evidence type="ECO:0000256" key="5">
    <source>
        <dbReference type="SAM" id="MobiDB-lite"/>
    </source>
</evidence>
<feature type="domain" description="C3H1-type" evidence="6">
    <location>
        <begin position="304"/>
        <end position="330"/>
    </location>
</feature>
<feature type="region of interest" description="Disordered" evidence="5">
    <location>
        <begin position="18"/>
        <end position="42"/>
    </location>
</feature>
<proteinExistence type="predicted"/>
<evidence type="ECO:0000256" key="3">
    <source>
        <dbReference type="ARBA" id="ARBA00022833"/>
    </source>
</evidence>
<dbReference type="GO" id="GO:0008270">
    <property type="term" value="F:zinc ion binding"/>
    <property type="evidence" value="ECO:0007669"/>
    <property type="project" value="UniProtKB-KW"/>
</dbReference>
<dbReference type="PROSITE" id="PS50103">
    <property type="entry name" value="ZF_C3H1"/>
    <property type="match status" value="3"/>
</dbReference>
<evidence type="ECO:0000256" key="1">
    <source>
        <dbReference type="ARBA" id="ARBA00022723"/>
    </source>
</evidence>
<evidence type="ECO:0000259" key="6">
    <source>
        <dbReference type="PROSITE" id="PS50103"/>
    </source>
</evidence>
<evidence type="ECO:0000256" key="4">
    <source>
        <dbReference type="PROSITE-ProRule" id="PRU00723"/>
    </source>
</evidence>
<dbReference type="Proteomes" id="UP000178912">
    <property type="component" value="Unassembled WGS sequence"/>
</dbReference>
<organism evidence="7 8">
    <name type="scientific">Rhynchosporium agropyri</name>
    <dbReference type="NCBI Taxonomy" id="914238"/>
    <lineage>
        <taxon>Eukaryota</taxon>
        <taxon>Fungi</taxon>
        <taxon>Dikarya</taxon>
        <taxon>Ascomycota</taxon>
        <taxon>Pezizomycotina</taxon>
        <taxon>Leotiomycetes</taxon>
        <taxon>Helotiales</taxon>
        <taxon>Ploettnerulaceae</taxon>
        <taxon>Rhynchosporium</taxon>
    </lineage>
</organism>
<dbReference type="FunFam" id="4.10.1000.10:FF:000035">
    <property type="entry name" value="CCCH zinc finger protein, variant"/>
    <property type="match status" value="1"/>
</dbReference>
<feature type="region of interest" description="Disordered" evidence="5">
    <location>
        <begin position="402"/>
        <end position="443"/>
    </location>
</feature>
<feature type="zinc finger region" description="C3H1-type" evidence="4">
    <location>
        <begin position="331"/>
        <end position="359"/>
    </location>
</feature>
<feature type="zinc finger region" description="C3H1-type" evidence="4">
    <location>
        <begin position="275"/>
        <end position="303"/>
    </location>
</feature>
<accession>A0A1E1KQW6</accession>
<keyword evidence="2 4" id="KW-0863">Zinc-finger</keyword>
<feature type="compositionally biased region" description="Polar residues" evidence="5">
    <location>
        <begin position="434"/>
        <end position="443"/>
    </location>
</feature>
<keyword evidence="8" id="KW-1185">Reference proteome</keyword>
<dbReference type="OrthoDB" id="410307at2759"/>
<evidence type="ECO:0000256" key="2">
    <source>
        <dbReference type="ARBA" id="ARBA00022771"/>
    </source>
</evidence>